<sequence>MWHSSLAPWQLSGSPLNQTSYGTIPLHAIAWSNRPQAIDSQISQAATLVDYMAGRNEKHRNDIPTYPQVGKQS</sequence>
<dbReference type="Proteomes" id="UP000315750">
    <property type="component" value="Chromosome"/>
</dbReference>
<proteinExistence type="predicted"/>
<evidence type="ECO:0000313" key="2">
    <source>
        <dbReference type="Proteomes" id="UP000315750"/>
    </source>
</evidence>
<reference evidence="1 2" key="1">
    <citation type="submission" date="2019-02" db="EMBL/GenBank/DDBJ databases">
        <title>Deep-cultivation of Planctomycetes and their phenomic and genomic characterization uncovers novel biology.</title>
        <authorList>
            <person name="Wiegand S."/>
            <person name="Jogler M."/>
            <person name="Boedeker C."/>
            <person name="Pinto D."/>
            <person name="Vollmers J."/>
            <person name="Rivas-Marin E."/>
            <person name="Kohn T."/>
            <person name="Peeters S.H."/>
            <person name="Heuer A."/>
            <person name="Rast P."/>
            <person name="Oberbeckmann S."/>
            <person name="Bunk B."/>
            <person name="Jeske O."/>
            <person name="Meyerdierks A."/>
            <person name="Storesund J.E."/>
            <person name="Kallscheuer N."/>
            <person name="Luecker S."/>
            <person name="Lage O.M."/>
            <person name="Pohl T."/>
            <person name="Merkel B.J."/>
            <person name="Hornburger P."/>
            <person name="Mueller R.-W."/>
            <person name="Bruemmer F."/>
            <person name="Labrenz M."/>
            <person name="Spormann A.M."/>
            <person name="Op den Camp H."/>
            <person name="Overmann J."/>
            <person name="Amann R."/>
            <person name="Jetten M.S.M."/>
            <person name="Mascher T."/>
            <person name="Medema M.H."/>
            <person name="Devos D.P."/>
            <person name="Kaster A.-K."/>
            <person name="Ovreas L."/>
            <person name="Rohde M."/>
            <person name="Galperin M.Y."/>
            <person name="Jogler C."/>
        </authorList>
    </citation>
    <scope>NUCLEOTIDE SEQUENCE [LARGE SCALE GENOMIC DNA]</scope>
    <source>
        <strain evidence="1 2">Pan181</strain>
    </source>
</reference>
<dbReference type="AlphaFoldDB" id="A0A518APH3"/>
<evidence type="ECO:0000313" key="1">
    <source>
        <dbReference type="EMBL" id="QDU56629.1"/>
    </source>
</evidence>
<name>A0A518APH3_9BACT</name>
<dbReference type="EMBL" id="CP036278">
    <property type="protein sequence ID" value="QDU56629.1"/>
    <property type="molecule type" value="Genomic_DNA"/>
</dbReference>
<gene>
    <name evidence="1" type="ORF">Pan181_28390</name>
</gene>
<keyword evidence="2" id="KW-1185">Reference proteome</keyword>
<organism evidence="1 2">
    <name type="scientific">Aeoliella mucimassa</name>
    <dbReference type="NCBI Taxonomy" id="2527972"/>
    <lineage>
        <taxon>Bacteria</taxon>
        <taxon>Pseudomonadati</taxon>
        <taxon>Planctomycetota</taxon>
        <taxon>Planctomycetia</taxon>
        <taxon>Pirellulales</taxon>
        <taxon>Lacipirellulaceae</taxon>
        <taxon>Aeoliella</taxon>
    </lineage>
</organism>
<dbReference type="KEGG" id="amuc:Pan181_28390"/>
<protein>
    <submittedName>
        <fullName evidence="1">Uncharacterized protein</fullName>
    </submittedName>
</protein>
<accession>A0A518APH3</accession>